<protein>
    <submittedName>
        <fullName evidence="2">Uncharacterized protein</fullName>
    </submittedName>
</protein>
<keyword evidence="1" id="KW-0472">Membrane</keyword>
<organism evidence="2 3">
    <name type="scientific">Algibacter lectus</name>
    <dbReference type="NCBI Taxonomy" id="221126"/>
    <lineage>
        <taxon>Bacteria</taxon>
        <taxon>Pseudomonadati</taxon>
        <taxon>Bacteroidota</taxon>
        <taxon>Flavobacteriia</taxon>
        <taxon>Flavobacteriales</taxon>
        <taxon>Flavobacteriaceae</taxon>
        <taxon>Algibacter</taxon>
    </lineage>
</organism>
<evidence type="ECO:0000256" key="1">
    <source>
        <dbReference type="SAM" id="Phobius"/>
    </source>
</evidence>
<keyword evidence="1" id="KW-0812">Transmembrane</keyword>
<proteinExistence type="predicted"/>
<accession>A0A090WN34</accession>
<dbReference type="EMBL" id="BBNU01000003">
    <property type="protein sequence ID" value="GAL78406.1"/>
    <property type="molecule type" value="Genomic_DNA"/>
</dbReference>
<dbReference type="Proteomes" id="UP000029643">
    <property type="component" value="Unassembled WGS sequence"/>
</dbReference>
<keyword evidence="1" id="KW-1133">Transmembrane helix</keyword>
<evidence type="ECO:0000313" key="3">
    <source>
        <dbReference type="Proteomes" id="UP000029643"/>
    </source>
</evidence>
<comment type="caution">
    <text evidence="2">The sequence shown here is derived from an EMBL/GenBank/DDBJ whole genome shotgun (WGS) entry which is preliminary data.</text>
</comment>
<name>A0A090WN34_9FLAO</name>
<sequence>MSKKTFYLLGIVLTIILGTILYYFLCCSVCCNAEKGANNQDETESVVSPKLKEITKNAF</sequence>
<dbReference type="RefSeq" id="WP_227805530.1">
    <property type="nucleotide sequence ID" value="NZ_BBNU01000003.1"/>
</dbReference>
<evidence type="ECO:0000313" key="2">
    <source>
        <dbReference type="EMBL" id="GAL78406.1"/>
    </source>
</evidence>
<feature type="transmembrane region" description="Helical" evidence="1">
    <location>
        <begin position="7"/>
        <end position="25"/>
    </location>
</feature>
<gene>
    <name evidence="2" type="ORF">JCM19274_870</name>
</gene>
<dbReference type="AlphaFoldDB" id="A0A090WN34"/>
<reference evidence="2 3" key="1">
    <citation type="journal article" date="2014" name="Genome Announc.">
        <title>Draft Genome Sequences of Marine Flavobacterium Algibacter lectus Strains SS8 and NR4.</title>
        <authorList>
            <person name="Takatani N."/>
            <person name="Nakanishi M."/>
            <person name="Meirelles P."/>
            <person name="Mino S."/>
            <person name="Suda W."/>
            <person name="Oshima K."/>
            <person name="Hattori M."/>
            <person name="Ohkuma M."/>
            <person name="Hosokawa M."/>
            <person name="Miyashita K."/>
            <person name="Thompson F.L."/>
            <person name="Niwa A."/>
            <person name="Sawabe T."/>
            <person name="Sawabe T."/>
        </authorList>
    </citation>
    <scope>NUCLEOTIDE SEQUENCE [LARGE SCALE GENOMIC DNA]</scope>
    <source>
        <strain evidence="3">JCM19274</strain>
    </source>
</reference>